<keyword evidence="3 5" id="KW-1133">Transmembrane helix</keyword>
<comment type="subcellular location">
    <subcellularLocation>
        <location evidence="1">Membrane</location>
        <topology evidence="1">Multi-pass membrane protein</topology>
    </subcellularLocation>
</comment>
<dbReference type="AlphaFoldDB" id="A0A1P8MT96"/>
<dbReference type="STRING" id="299262.BWR18_05890"/>
<sequence length="152" mass="16719">MSVFPEPPMHLADPITQPQFYRDVAGKRFMAWIVDTIIIALFSLLIVPFTAFLALFVFMGLYAVVSFIYRTITLATGSATWGMRLMAIELRDASGARFDLGQAFLHTLGYTVSWAVAPLQLVSIVLMATSNRGQGLTDIVMGSAALNRRARA</sequence>
<evidence type="ECO:0000259" key="6">
    <source>
        <dbReference type="Pfam" id="PF06271"/>
    </source>
</evidence>
<accession>A0A1P8MT96</accession>
<evidence type="ECO:0000256" key="2">
    <source>
        <dbReference type="ARBA" id="ARBA00022692"/>
    </source>
</evidence>
<evidence type="ECO:0000313" key="8">
    <source>
        <dbReference type="Proteomes" id="UP000186336"/>
    </source>
</evidence>
<evidence type="ECO:0000256" key="1">
    <source>
        <dbReference type="ARBA" id="ARBA00004141"/>
    </source>
</evidence>
<evidence type="ECO:0000256" key="4">
    <source>
        <dbReference type="ARBA" id="ARBA00023136"/>
    </source>
</evidence>
<dbReference type="OrthoDB" id="7270324at2"/>
<dbReference type="Pfam" id="PF06271">
    <property type="entry name" value="RDD"/>
    <property type="match status" value="1"/>
</dbReference>
<keyword evidence="2 5" id="KW-0812">Transmembrane</keyword>
<gene>
    <name evidence="7" type="ORF">BWR18_05890</name>
</gene>
<organism evidence="7 8">
    <name type="scientific">Tateyamaria omphalii</name>
    <dbReference type="NCBI Taxonomy" id="299262"/>
    <lineage>
        <taxon>Bacteria</taxon>
        <taxon>Pseudomonadati</taxon>
        <taxon>Pseudomonadota</taxon>
        <taxon>Alphaproteobacteria</taxon>
        <taxon>Rhodobacterales</taxon>
        <taxon>Roseobacteraceae</taxon>
        <taxon>Tateyamaria</taxon>
    </lineage>
</organism>
<reference evidence="7 8" key="1">
    <citation type="submission" date="2017-01" db="EMBL/GenBank/DDBJ databases">
        <title>Complete genome of Tateyamaria omphalii DOK1-4 isolated from seawater in Dokdo.</title>
        <authorList>
            <person name="Kim J.H."/>
            <person name="Chi W.-J."/>
        </authorList>
    </citation>
    <scope>NUCLEOTIDE SEQUENCE [LARGE SCALE GENOMIC DNA]</scope>
    <source>
        <strain evidence="7 8">DOK1-4</strain>
    </source>
</reference>
<feature type="transmembrane region" description="Helical" evidence="5">
    <location>
        <begin position="67"/>
        <end position="87"/>
    </location>
</feature>
<dbReference type="KEGG" id="tom:BWR18_05890"/>
<dbReference type="EMBL" id="CP019312">
    <property type="protein sequence ID" value="APX11265.1"/>
    <property type="molecule type" value="Genomic_DNA"/>
</dbReference>
<feature type="transmembrane region" description="Helical" evidence="5">
    <location>
        <begin position="108"/>
        <end position="128"/>
    </location>
</feature>
<dbReference type="InterPro" id="IPR010432">
    <property type="entry name" value="RDD"/>
</dbReference>
<proteinExistence type="predicted"/>
<feature type="transmembrane region" description="Helical" evidence="5">
    <location>
        <begin position="37"/>
        <end position="61"/>
    </location>
</feature>
<keyword evidence="4 5" id="KW-0472">Membrane</keyword>
<dbReference type="Proteomes" id="UP000186336">
    <property type="component" value="Chromosome"/>
</dbReference>
<name>A0A1P8MT96_9RHOB</name>
<keyword evidence="8" id="KW-1185">Reference proteome</keyword>
<protein>
    <recommendedName>
        <fullName evidence="6">RDD domain-containing protein</fullName>
    </recommendedName>
</protein>
<evidence type="ECO:0000313" key="7">
    <source>
        <dbReference type="EMBL" id="APX11265.1"/>
    </source>
</evidence>
<dbReference type="GO" id="GO:0016020">
    <property type="term" value="C:membrane"/>
    <property type="evidence" value="ECO:0007669"/>
    <property type="project" value="UniProtKB-SubCell"/>
</dbReference>
<feature type="domain" description="RDD" evidence="6">
    <location>
        <begin position="25"/>
        <end position="141"/>
    </location>
</feature>
<evidence type="ECO:0000256" key="3">
    <source>
        <dbReference type="ARBA" id="ARBA00022989"/>
    </source>
</evidence>
<evidence type="ECO:0000256" key="5">
    <source>
        <dbReference type="SAM" id="Phobius"/>
    </source>
</evidence>